<evidence type="ECO:0000259" key="10">
    <source>
        <dbReference type="Pfam" id="PF07749"/>
    </source>
</evidence>
<feature type="domain" description="Thioredoxin" evidence="9">
    <location>
        <begin position="19"/>
        <end position="117"/>
    </location>
</feature>
<dbReference type="Proteomes" id="UP001470230">
    <property type="component" value="Unassembled WGS sequence"/>
</dbReference>
<organism evidence="11 12">
    <name type="scientific">Tritrichomonas musculus</name>
    <dbReference type="NCBI Taxonomy" id="1915356"/>
    <lineage>
        <taxon>Eukaryota</taxon>
        <taxon>Metamonada</taxon>
        <taxon>Parabasalia</taxon>
        <taxon>Tritrichomonadida</taxon>
        <taxon>Tritrichomonadidae</taxon>
        <taxon>Tritrichomonas</taxon>
    </lineage>
</organism>
<keyword evidence="6" id="KW-0413">Isomerase</keyword>
<evidence type="ECO:0000259" key="9">
    <source>
        <dbReference type="Pfam" id="PF00085"/>
    </source>
</evidence>
<dbReference type="PANTHER" id="PTHR45672">
    <property type="entry name" value="PROTEIN DISULFIDE-ISOMERASE C17H9.14C-RELATED"/>
    <property type="match status" value="1"/>
</dbReference>
<feature type="chain" id="PRO_5046734507" description="protein disulfide-isomerase" evidence="8">
    <location>
        <begin position="16"/>
        <end position="356"/>
    </location>
</feature>
<evidence type="ECO:0000256" key="3">
    <source>
        <dbReference type="ARBA" id="ARBA00012723"/>
    </source>
</evidence>
<gene>
    <name evidence="11" type="ORF">M9Y10_046078</name>
</gene>
<dbReference type="SUPFAM" id="SSF52833">
    <property type="entry name" value="Thioredoxin-like"/>
    <property type="match status" value="2"/>
</dbReference>
<evidence type="ECO:0000313" key="11">
    <source>
        <dbReference type="EMBL" id="KAK8883428.1"/>
    </source>
</evidence>
<dbReference type="InterPro" id="IPR011679">
    <property type="entry name" value="ERp29_C"/>
</dbReference>
<evidence type="ECO:0000256" key="7">
    <source>
        <dbReference type="ARBA" id="ARBA00023284"/>
    </source>
</evidence>
<comment type="caution">
    <text evidence="11">The sequence shown here is derived from an EMBL/GenBank/DDBJ whole genome shotgun (WGS) entry which is preliminary data.</text>
</comment>
<sequence length="356" mass="41637">MLFFLFLNFIYTLETSNYIEITDQNKKNYLRSNKTILVKFYSPSCDVCQEIEEPFLEASQYFEDALFGGINCIKESALCTEEKVFGTPVIRLFLSYKKDPIEYIGDFSTDSFIDFIEENTLIQSFRPPQPLKDLNPYTFESFIARPYCNFVKFYHPPCNFIPTLKRIAQAFEADQNVSFGMVNCDKFHEICEKNADAPIILYRNRRRILFNRKSKESIETEKKVIKFINRRCRTERGIDGLLIESAGLIKEANKIAKEFVKSVSKDGKNFNKYVDDAIIKLKDVDGAETYISALERIKRNGVENFQNDLQKMFDVMNKKEGSQKVLDQMKRKYNVMIQFLPKSLIPFKKETPDKEL</sequence>
<dbReference type="InterPro" id="IPR036249">
    <property type="entry name" value="Thioredoxin-like_sf"/>
</dbReference>
<dbReference type="InterPro" id="IPR036356">
    <property type="entry name" value="ERp29_C_sf"/>
</dbReference>
<comment type="catalytic activity">
    <reaction evidence="1">
        <text>Catalyzes the rearrangement of -S-S- bonds in proteins.</text>
        <dbReference type="EC" id="5.3.4.1"/>
    </reaction>
</comment>
<dbReference type="Gene3D" id="3.40.30.10">
    <property type="entry name" value="Glutaredoxin"/>
    <property type="match status" value="2"/>
</dbReference>
<evidence type="ECO:0000256" key="2">
    <source>
        <dbReference type="ARBA" id="ARBA00006347"/>
    </source>
</evidence>
<evidence type="ECO:0000256" key="1">
    <source>
        <dbReference type="ARBA" id="ARBA00001182"/>
    </source>
</evidence>
<comment type="similarity">
    <text evidence="2">Belongs to the protein disulfide isomerase family.</text>
</comment>
<reference evidence="11 12" key="1">
    <citation type="submission" date="2024-04" db="EMBL/GenBank/DDBJ databases">
        <title>Tritrichomonas musculus Genome.</title>
        <authorList>
            <person name="Alves-Ferreira E."/>
            <person name="Grigg M."/>
            <person name="Lorenzi H."/>
            <person name="Galac M."/>
        </authorList>
    </citation>
    <scope>NUCLEOTIDE SEQUENCE [LARGE SCALE GENOMIC DNA]</scope>
    <source>
        <strain evidence="11 12">EAF2021</strain>
    </source>
</reference>
<keyword evidence="5" id="KW-1015">Disulfide bond</keyword>
<evidence type="ECO:0000256" key="8">
    <source>
        <dbReference type="SAM" id="SignalP"/>
    </source>
</evidence>
<accession>A0ABR2JY40</accession>
<dbReference type="EMBL" id="JAPFFF010000009">
    <property type="protein sequence ID" value="KAK8883428.1"/>
    <property type="molecule type" value="Genomic_DNA"/>
</dbReference>
<evidence type="ECO:0000256" key="6">
    <source>
        <dbReference type="ARBA" id="ARBA00023235"/>
    </source>
</evidence>
<dbReference type="Gene3D" id="1.20.1150.12">
    <property type="entry name" value="Endoplasmic reticulum resident protein 29, C-terminal domain"/>
    <property type="match status" value="1"/>
</dbReference>
<keyword evidence="4 8" id="KW-0732">Signal</keyword>
<keyword evidence="12" id="KW-1185">Reference proteome</keyword>
<feature type="domain" description="Endoplasmic reticulum resident protein 29 C-terminal" evidence="10">
    <location>
        <begin position="247"/>
        <end position="339"/>
    </location>
</feature>
<dbReference type="CDD" id="cd02961">
    <property type="entry name" value="PDI_a_family"/>
    <property type="match status" value="2"/>
</dbReference>
<dbReference type="InterPro" id="IPR051063">
    <property type="entry name" value="PDI"/>
</dbReference>
<dbReference type="Pfam" id="PF07749">
    <property type="entry name" value="ERp29"/>
    <property type="match status" value="1"/>
</dbReference>
<dbReference type="Pfam" id="PF00085">
    <property type="entry name" value="Thioredoxin"/>
    <property type="match status" value="1"/>
</dbReference>
<keyword evidence="7" id="KW-0676">Redox-active center</keyword>
<proteinExistence type="inferred from homology"/>
<dbReference type="PANTHER" id="PTHR45672:SF3">
    <property type="entry name" value="THIOREDOXIN DOMAIN-CONTAINING PROTEIN 5"/>
    <property type="match status" value="1"/>
</dbReference>
<dbReference type="SUPFAM" id="SSF47933">
    <property type="entry name" value="ERP29 C domain-like"/>
    <property type="match status" value="1"/>
</dbReference>
<name>A0ABR2JY40_9EUKA</name>
<dbReference type="EC" id="5.3.4.1" evidence="3"/>
<dbReference type="InterPro" id="IPR013766">
    <property type="entry name" value="Thioredoxin_domain"/>
</dbReference>
<evidence type="ECO:0000313" key="12">
    <source>
        <dbReference type="Proteomes" id="UP001470230"/>
    </source>
</evidence>
<protein>
    <recommendedName>
        <fullName evidence="3">protein disulfide-isomerase</fullName>
        <ecNumber evidence="3">5.3.4.1</ecNumber>
    </recommendedName>
</protein>
<evidence type="ECO:0000256" key="4">
    <source>
        <dbReference type="ARBA" id="ARBA00022729"/>
    </source>
</evidence>
<feature type="signal peptide" evidence="8">
    <location>
        <begin position="1"/>
        <end position="15"/>
    </location>
</feature>
<evidence type="ECO:0000256" key="5">
    <source>
        <dbReference type="ARBA" id="ARBA00023157"/>
    </source>
</evidence>